<name>W7T6E0_9STRA</name>
<dbReference type="AlphaFoldDB" id="W7T6E0"/>
<gene>
    <name evidence="1" type="ORF">Naga_100155g13</name>
</gene>
<organism evidence="1 2">
    <name type="scientific">Nannochloropsis gaditana</name>
    <dbReference type="NCBI Taxonomy" id="72520"/>
    <lineage>
        <taxon>Eukaryota</taxon>
        <taxon>Sar</taxon>
        <taxon>Stramenopiles</taxon>
        <taxon>Ochrophyta</taxon>
        <taxon>Eustigmatophyceae</taxon>
        <taxon>Eustigmatales</taxon>
        <taxon>Monodopsidaceae</taxon>
        <taxon>Nannochloropsis</taxon>
    </lineage>
</organism>
<dbReference type="Proteomes" id="UP000019335">
    <property type="component" value="Unassembled WGS sequence"/>
</dbReference>
<evidence type="ECO:0000313" key="2">
    <source>
        <dbReference type="Proteomes" id="UP000019335"/>
    </source>
</evidence>
<evidence type="ECO:0000313" key="1">
    <source>
        <dbReference type="EMBL" id="EWM22585.1"/>
    </source>
</evidence>
<accession>W7T6E0</accession>
<keyword evidence="2" id="KW-1185">Reference proteome</keyword>
<protein>
    <submittedName>
        <fullName evidence="1">Uncharacterized protein</fullName>
    </submittedName>
</protein>
<sequence>MGNALHVVVDVEAGHNDRLGLEVDGATRLYGGLAVLNPVGENEVFHLITEKASVQVPMHTSSLVVEGDFSLRGISSTAFDGVVYGVAPHNRCSLPGTDDGKVAYGYLARPEPPAVRALPPLLQHGERHGVASGGRVGTSGRC</sequence>
<proteinExistence type="predicted"/>
<comment type="caution">
    <text evidence="1">The sequence shown here is derived from an EMBL/GenBank/DDBJ whole genome shotgun (WGS) entry which is preliminary data.</text>
</comment>
<dbReference type="EMBL" id="AZIL01002136">
    <property type="protein sequence ID" value="EWM22585.1"/>
    <property type="molecule type" value="Genomic_DNA"/>
</dbReference>
<reference evidence="1 2" key="1">
    <citation type="journal article" date="2014" name="Mol. Plant">
        <title>Chromosome Scale Genome Assembly and Transcriptome Profiling of Nannochloropsis gaditana in Nitrogen Depletion.</title>
        <authorList>
            <person name="Corteggiani Carpinelli E."/>
            <person name="Telatin A."/>
            <person name="Vitulo N."/>
            <person name="Forcato C."/>
            <person name="D'Angelo M."/>
            <person name="Schiavon R."/>
            <person name="Vezzi A."/>
            <person name="Giacometti G.M."/>
            <person name="Morosinotto T."/>
            <person name="Valle G."/>
        </authorList>
    </citation>
    <scope>NUCLEOTIDE SEQUENCE [LARGE SCALE GENOMIC DNA]</scope>
    <source>
        <strain evidence="1 2">B-31</strain>
    </source>
</reference>